<protein>
    <submittedName>
        <fullName evidence="2">Uncharacterized protein</fullName>
    </submittedName>
</protein>
<feature type="compositionally biased region" description="Basic and acidic residues" evidence="1">
    <location>
        <begin position="108"/>
        <end position="121"/>
    </location>
</feature>
<gene>
    <name evidence="2" type="ORF">SO694_00016367</name>
</gene>
<name>A0ABR1G2E3_AURAN</name>
<feature type="compositionally biased region" description="Low complexity" evidence="1">
    <location>
        <begin position="95"/>
        <end position="107"/>
    </location>
</feature>
<feature type="compositionally biased region" description="Low complexity" evidence="1">
    <location>
        <begin position="168"/>
        <end position="186"/>
    </location>
</feature>
<organism evidence="2 3">
    <name type="scientific">Aureococcus anophagefferens</name>
    <name type="common">Harmful bloom alga</name>
    <dbReference type="NCBI Taxonomy" id="44056"/>
    <lineage>
        <taxon>Eukaryota</taxon>
        <taxon>Sar</taxon>
        <taxon>Stramenopiles</taxon>
        <taxon>Ochrophyta</taxon>
        <taxon>Pelagophyceae</taxon>
        <taxon>Pelagomonadales</taxon>
        <taxon>Pelagomonadaceae</taxon>
        <taxon>Aureococcus</taxon>
    </lineage>
</organism>
<feature type="region of interest" description="Disordered" evidence="1">
    <location>
        <begin position="73"/>
        <end position="186"/>
    </location>
</feature>
<feature type="region of interest" description="Disordered" evidence="1">
    <location>
        <begin position="199"/>
        <end position="240"/>
    </location>
</feature>
<sequence>MTTRSSDDTTNEGFPAPAFAASTTAANVARVAAVALLAFATQSSRKMAVARHAYVNGRPPLPVDCDVPTAKPSRTAAVVGPSSSATGTSGGSGGDAAAADAFAGESSRASETRAVTDRASDQEQFAAAAPAKSRSEAQPKSAPVASEAWSVGASKATTTSAPVDENAARATAGAAGTAPRARSAAQGVAVGAALGAAVVGARSARRDGPRSGPRPAASAPASARSSVSATAWPRAASSTVKPSAFAMAMIVA</sequence>
<reference evidence="2 3" key="1">
    <citation type="submission" date="2024-03" db="EMBL/GenBank/DDBJ databases">
        <title>Aureococcus anophagefferens CCMP1851 and Kratosvirus quantuckense: Draft genome of a second virus-susceptible host strain in the model system.</title>
        <authorList>
            <person name="Chase E."/>
            <person name="Truchon A.R."/>
            <person name="Schepens W."/>
            <person name="Wilhelm S.W."/>
        </authorList>
    </citation>
    <scope>NUCLEOTIDE SEQUENCE [LARGE SCALE GENOMIC DNA]</scope>
    <source>
        <strain evidence="2 3">CCMP1851</strain>
    </source>
</reference>
<keyword evidence="3" id="KW-1185">Reference proteome</keyword>
<evidence type="ECO:0000313" key="3">
    <source>
        <dbReference type="Proteomes" id="UP001363151"/>
    </source>
</evidence>
<feature type="compositionally biased region" description="Low complexity" evidence="1">
    <location>
        <begin position="210"/>
        <end position="229"/>
    </location>
</feature>
<evidence type="ECO:0000313" key="2">
    <source>
        <dbReference type="EMBL" id="KAK7242694.1"/>
    </source>
</evidence>
<comment type="caution">
    <text evidence="2">The sequence shown here is derived from an EMBL/GenBank/DDBJ whole genome shotgun (WGS) entry which is preliminary data.</text>
</comment>
<dbReference type="Proteomes" id="UP001363151">
    <property type="component" value="Unassembled WGS sequence"/>
</dbReference>
<accession>A0ABR1G2E3</accession>
<proteinExistence type="predicted"/>
<dbReference type="EMBL" id="JBBJCI010000141">
    <property type="protein sequence ID" value="KAK7242694.1"/>
    <property type="molecule type" value="Genomic_DNA"/>
</dbReference>
<evidence type="ECO:0000256" key="1">
    <source>
        <dbReference type="SAM" id="MobiDB-lite"/>
    </source>
</evidence>